<evidence type="ECO:0000313" key="2">
    <source>
        <dbReference type="EMBL" id="MEY1662447.1"/>
    </source>
</evidence>
<feature type="transmembrane region" description="Helical" evidence="1">
    <location>
        <begin position="85"/>
        <end position="106"/>
    </location>
</feature>
<proteinExistence type="predicted"/>
<sequence length="118" mass="13289">MLKPLNLFWYLALMVSGIGGLLWSAPPDTPWLVQALMTLVLYGPLLLFAVGVCRHDARLLTWLCFVLLFYFCGFTVQLLDPPPRSWIAAVRVLCTVALFTTSVVLIRRQRGVPARADR</sequence>
<name>A0ABV4AHY1_9GAMM</name>
<feature type="transmembrane region" description="Helical" evidence="1">
    <location>
        <begin position="31"/>
        <end position="52"/>
    </location>
</feature>
<dbReference type="RefSeq" id="WP_369455682.1">
    <property type="nucleotide sequence ID" value="NZ_JBGCUO010000001.1"/>
</dbReference>
<organism evidence="2 3">
    <name type="scientific">Isoalcanivorax beigongshangi</name>
    <dbReference type="NCBI Taxonomy" id="3238810"/>
    <lineage>
        <taxon>Bacteria</taxon>
        <taxon>Pseudomonadati</taxon>
        <taxon>Pseudomonadota</taxon>
        <taxon>Gammaproteobacteria</taxon>
        <taxon>Oceanospirillales</taxon>
        <taxon>Alcanivoracaceae</taxon>
        <taxon>Isoalcanivorax</taxon>
    </lineage>
</organism>
<feature type="transmembrane region" description="Helical" evidence="1">
    <location>
        <begin position="7"/>
        <end position="25"/>
    </location>
</feature>
<reference evidence="2 3" key="1">
    <citation type="submission" date="2024-07" db="EMBL/GenBank/DDBJ databases">
        <authorList>
            <person name="Ren Q."/>
        </authorList>
    </citation>
    <scope>NUCLEOTIDE SEQUENCE [LARGE SCALE GENOMIC DNA]</scope>
    <source>
        <strain evidence="2 3">REN37</strain>
    </source>
</reference>
<gene>
    <name evidence="2" type="ORF">AB5I84_09845</name>
</gene>
<keyword evidence="1" id="KW-0472">Membrane</keyword>
<feature type="transmembrane region" description="Helical" evidence="1">
    <location>
        <begin position="59"/>
        <end position="79"/>
    </location>
</feature>
<accession>A0ABV4AHY1</accession>
<evidence type="ECO:0000256" key="1">
    <source>
        <dbReference type="SAM" id="Phobius"/>
    </source>
</evidence>
<evidence type="ECO:0000313" key="3">
    <source>
        <dbReference type="Proteomes" id="UP001562065"/>
    </source>
</evidence>
<dbReference type="Pfam" id="PF09842">
    <property type="entry name" value="DUF2069"/>
    <property type="match status" value="1"/>
</dbReference>
<protein>
    <submittedName>
        <fullName evidence="2">DUF2069 domain-containing protein</fullName>
    </submittedName>
</protein>
<comment type="caution">
    <text evidence="2">The sequence shown here is derived from an EMBL/GenBank/DDBJ whole genome shotgun (WGS) entry which is preliminary data.</text>
</comment>
<keyword evidence="1" id="KW-0812">Transmembrane</keyword>
<dbReference type="EMBL" id="JBGCUO010000001">
    <property type="protein sequence ID" value="MEY1662447.1"/>
    <property type="molecule type" value="Genomic_DNA"/>
</dbReference>
<dbReference type="InterPro" id="IPR018643">
    <property type="entry name" value="DUF2069_membrane"/>
</dbReference>
<keyword evidence="3" id="KW-1185">Reference proteome</keyword>
<keyword evidence="1" id="KW-1133">Transmembrane helix</keyword>
<dbReference type="Proteomes" id="UP001562065">
    <property type="component" value="Unassembled WGS sequence"/>
</dbReference>